<dbReference type="AlphaFoldDB" id="A0A6A6DM26"/>
<name>A0A6A6DM26_9PEZI</name>
<dbReference type="EMBL" id="ML994660">
    <property type="protein sequence ID" value="KAF2180053.1"/>
    <property type="molecule type" value="Genomic_DNA"/>
</dbReference>
<keyword evidence="2" id="KW-1185">Reference proteome</keyword>
<evidence type="ECO:0000313" key="1">
    <source>
        <dbReference type="EMBL" id="KAF2180053.1"/>
    </source>
</evidence>
<gene>
    <name evidence="1" type="ORF">K469DRAFT_593836</name>
</gene>
<proteinExistence type="predicted"/>
<dbReference type="OrthoDB" id="3791698at2759"/>
<reference evidence="1" key="1">
    <citation type="journal article" date="2020" name="Stud. Mycol.">
        <title>101 Dothideomycetes genomes: a test case for predicting lifestyles and emergence of pathogens.</title>
        <authorList>
            <person name="Haridas S."/>
            <person name="Albert R."/>
            <person name="Binder M."/>
            <person name="Bloem J."/>
            <person name="Labutti K."/>
            <person name="Salamov A."/>
            <person name="Andreopoulos B."/>
            <person name="Baker S."/>
            <person name="Barry K."/>
            <person name="Bills G."/>
            <person name="Bluhm B."/>
            <person name="Cannon C."/>
            <person name="Castanera R."/>
            <person name="Culley D."/>
            <person name="Daum C."/>
            <person name="Ezra D."/>
            <person name="Gonzalez J."/>
            <person name="Henrissat B."/>
            <person name="Kuo A."/>
            <person name="Liang C."/>
            <person name="Lipzen A."/>
            <person name="Lutzoni F."/>
            <person name="Magnuson J."/>
            <person name="Mondo S."/>
            <person name="Nolan M."/>
            <person name="Ohm R."/>
            <person name="Pangilinan J."/>
            <person name="Park H.-J."/>
            <person name="Ramirez L."/>
            <person name="Alfaro M."/>
            <person name="Sun H."/>
            <person name="Tritt A."/>
            <person name="Yoshinaga Y."/>
            <person name="Zwiers L.-H."/>
            <person name="Turgeon B."/>
            <person name="Goodwin S."/>
            <person name="Spatafora J."/>
            <person name="Crous P."/>
            <person name="Grigoriev I."/>
        </authorList>
    </citation>
    <scope>NUCLEOTIDE SEQUENCE</scope>
    <source>
        <strain evidence="1">CBS 207.26</strain>
    </source>
</reference>
<accession>A0A6A6DM26</accession>
<protein>
    <submittedName>
        <fullName evidence="1">Uncharacterized protein</fullName>
    </submittedName>
</protein>
<organism evidence="1 2">
    <name type="scientific">Zopfia rhizophila CBS 207.26</name>
    <dbReference type="NCBI Taxonomy" id="1314779"/>
    <lineage>
        <taxon>Eukaryota</taxon>
        <taxon>Fungi</taxon>
        <taxon>Dikarya</taxon>
        <taxon>Ascomycota</taxon>
        <taxon>Pezizomycotina</taxon>
        <taxon>Dothideomycetes</taxon>
        <taxon>Dothideomycetes incertae sedis</taxon>
        <taxon>Zopfiaceae</taxon>
        <taxon>Zopfia</taxon>
    </lineage>
</organism>
<sequence length="197" mass="23288">MPFCTKCGDRFQGRGTLCAYHNIPIYTKTYDTYNTAEPYYTHDASHRHYYDSPHRPHYSNYNAASLFPSPRTSNTQLQVAAHQFRKLADDYAINHMTFNSHPNGTRSVQVSANKDREQCSVCKKWFADHQKLELHLWEFPSGCEEHEVCFRQEEEYFHGTTYRHGRCFVRGCQSIYRREGGWKSGVVERHVRDCHFY</sequence>
<dbReference type="Proteomes" id="UP000800200">
    <property type="component" value="Unassembled WGS sequence"/>
</dbReference>
<evidence type="ECO:0000313" key="2">
    <source>
        <dbReference type="Proteomes" id="UP000800200"/>
    </source>
</evidence>